<sequence>MPVPPRPAACLAALVCIAAVAHGVLVTDVRSRNAVTQASALQANASRLMMVSREDARSQDTFCDLAEDFFRSIVQGKCQTENKVTCVYASFPQCSDADVCNKRNGCGFVEDNRFVKFAGHHCKGIVGWDGGKPTGDFQLGCKPRLTHISIVILFVGALILVLASSWLCCCCRR</sequence>
<feature type="transmembrane region" description="Helical" evidence="1">
    <location>
        <begin position="148"/>
        <end position="169"/>
    </location>
</feature>
<keyword evidence="1" id="KW-0812">Transmembrane</keyword>
<accession>A0A7S1R2Q8</accession>
<evidence type="ECO:0000256" key="2">
    <source>
        <dbReference type="SAM" id="SignalP"/>
    </source>
</evidence>
<feature type="signal peptide" evidence="2">
    <location>
        <begin position="1"/>
        <end position="23"/>
    </location>
</feature>
<evidence type="ECO:0000256" key="1">
    <source>
        <dbReference type="SAM" id="Phobius"/>
    </source>
</evidence>
<keyword evidence="1" id="KW-1133">Transmembrane helix</keyword>
<reference evidence="3" key="1">
    <citation type="submission" date="2021-01" db="EMBL/GenBank/DDBJ databases">
        <authorList>
            <person name="Corre E."/>
            <person name="Pelletier E."/>
            <person name="Niang G."/>
            <person name="Scheremetjew M."/>
            <person name="Finn R."/>
            <person name="Kale V."/>
            <person name="Holt S."/>
            <person name="Cochrane G."/>
            <person name="Meng A."/>
            <person name="Brown T."/>
            <person name="Cohen L."/>
        </authorList>
    </citation>
    <scope>NUCLEOTIDE SEQUENCE</scope>
    <source>
        <strain evidence="3">OF101</strain>
    </source>
</reference>
<proteinExistence type="predicted"/>
<dbReference type="AlphaFoldDB" id="A0A7S1R2Q8"/>
<feature type="chain" id="PRO_5030756745" description="PSI domain-containing protein" evidence="2">
    <location>
        <begin position="24"/>
        <end position="173"/>
    </location>
</feature>
<keyword evidence="2" id="KW-0732">Signal</keyword>
<name>A0A7S1R2Q8_ALECA</name>
<gene>
    <name evidence="3" type="ORF">ACAT0790_LOCUS33530</name>
</gene>
<dbReference type="EMBL" id="HBGE01055615">
    <property type="protein sequence ID" value="CAD9154704.1"/>
    <property type="molecule type" value="Transcribed_RNA"/>
</dbReference>
<keyword evidence="1" id="KW-0472">Membrane</keyword>
<protein>
    <recommendedName>
        <fullName evidence="4">PSI domain-containing protein</fullName>
    </recommendedName>
</protein>
<evidence type="ECO:0000313" key="3">
    <source>
        <dbReference type="EMBL" id="CAD9154704.1"/>
    </source>
</evidence>
<organism evidence="3">
    <name type="scientific">Alexandrium catenella</name>
    <name type="common">Red tide dinoflagellate</name>
    <name type="synonym">Gonyaulax catenella</name>
    <dbReference type="NCBI Taxonomy" id="2925"/>
    <lineage>
        <taxon>Eukaryota</taxon>
        <taxon>Sar</taxon>
        <taxon>Alveolata</taxon>
        <taxon>Dinophyceae</taxon>
        <taxon>Gonyaulacales</taxon>
        <taxon>Pyrocystaceae</taxon>
        <taxon>Alexandrium</taxon>
    </lineage>
</organism>
<evidence type="ECO:0008006" key="4">
    <source>
        <dbReference type="Google" id="ProtNLM"/>
    </source>
</evidence>